<evidence type="ECO:0000313" key="1">
    <source>
        <dbReference type="EMBL" id="CAG8496378.1"/>
    </source>
</evidence>
<sequence>EAVRFDLATKNKRGLYRISKTKGKRERFVYVNQQRELNVGKETELTPHTLRRSFTTYHAEKPFAGKIPANDNDIADILAAKKALSETKGEKPIISNKESNRPDNFLLINSHEKNPTIVDHQPDQTREMRSFVRNEHSQISPPKMKKFFSQPPALTANGKKETILLQKIKLLEKQLTQIQTERDNFKQLAQAEKQRADQAEMKLKTIAKTLYQLQKTNHYKQLAKEKPDRVEELKKKVSSNPDSLKKTGENIDSNLEEIKKYLEASEDIIKREAHEQPKIKTSFDNLNKSITELEKEIQALEIQYKKLETKTQDIKVKYAVGGIIAGLVAGIAL</sequence>
<comment type="caution">
    <text evidence="1">The sequence shown here is derived from an EMBL/GenBank/DDBJ whole genome shotgun (WGS) entry which is preliminary data.</text>
</comment>
<dbReference type="Proteomes" id="UP000789366">
    <property type="component" value="Unassembled WGS sequence"/>
</dbReference>
<evidence type="ECO:0000313" key="2">
    <source>
        <dbReference type="Proteomes" id="UP000789366"/>
    </source>
</evidence>
<organism evidence="1 2">
    <name type="scientific">Cetraspora pellucida</name>
    <dbReference type="NCBI Taxonomy" id="1433469"/>
    <lineage>
        <taxon>Eukaryota</taxon>
        <taxon>Fungi</taxon>
        <taxon>Fungi incertae sedis</taxon>
        <taxon>Mucoromycota</taxon>
        <taxon>Glomeromycotina</taxon>
        <taxon>Glomeromycetes</taxon>
        <taxon>Diversisporales</taxon>
        <taxon>Gigasporaceae</taxon>
        <taxon>Cetraspora</taxon>
    </lineage>
</organism>
<accession>A0ACA9KVU0</accession>
<keyword evidence="2" id="KW-1185">Reference proteome</keyword>
<feature type="non-terminal residue" evidence="1">
    <location>
        <position position="1"/>
    </location>
</feature>
<reference evidence="1" key="1">
    <citation type="submission" date="2021-06" db="EMBL/GenBank/DDBJ databases">
        <authorList>
            <person name="Kallberg Y."/>
            <person name="Tangrot J."/>
            <person name="Rosling A."/>
        </authorList>
    </citation>
    <scope>NUCLEOTIDE SEQUENCE</scope>
    <source>
        <strain evidence="1">28 12/20/2015</strain>
    </source>
</reference>
<protein>
    <submittedName>
        <fullName evidence="1">11158_t:CDS:1</fullName>
    </submittedName>
</protein>
<dbReference type="EMBL" id="CAJVPW010001973">
    <property type="protein sequence ID" value="CAG8496378.1"/>
    <property type="molecule type" value="Genomic_DNA"/>
</dbReference>
<proteinExistence type="predicted"/>
<gene>
    <name evidence="1" type="ORF">SPELUC_LOCUS2799</name>
</gene>
<name>A0ACA9KVU0_9GLOM</name>